<dbReference type="InterPro" id="IPR036691">
    <property type="entry name" value="Endo/exonu/phosph_ase_sf"/>
</dbReference>
<comment type="caution">
    <text evidence="1">The sequence shown here is derived from an EMBL/GenBank/DDBJ whole genome shotgun (WGS) entry which is preliminary data.</text>
</comment>
<evidence type="ECO:0000313" key="1">
    <source>
        <dbReference type="EMBL" id="CAA0811024.1"/>
    </source>
</evidence>
<proteinExistence type="predicted"/>
<name>A0A9N7MN51_STRHE</name>
<dbReference type="OrthoDB" id="1748181at2759"/>
<dbReference type="EMBL" id="CACSLK010007779">
    <property type="protein sequence ID" value="CAA0811024.1"/>
    <property type="molecule type" value="Genomic_DNA"/>
</dbReference>
<dbReference type="Proteomes" id="UP001153555">
    <property type="component" value="Unassembled WGS sequence"/>
</dbReference>
<dbReference type="Gene3D" id="3.60.10.10">
    <property type="entry name" value="Endonuclease/exonuclease/phosphatase"/>
    <property type="match status" value="1"/>
</dbReference>
<reference evidence="1" key="1">
    <citation type="submission" date="2019-12" db="EMBL/GenBank/DDBJ databases">
        <authorList>
            <person name="Scholes J."/>
        </authorList>
    </citation>
    <scope>NUCLEOTIDE SEQUENCE</scope>
</reference>
<keyword evidence="2" id="KW-1185">Reference proteome</keyword>
<protein>
    <recommendedName>
        <fullName evidence="3">Endonuclease/exonuclease/phosphatase</fullName>
    </recommendedName>
</protein>
<evidence type="ECO:0008006" key="3">
    <source>
        <dbReference type="Google" id="ProtNLM"/>
    </source>
</evidence>
<gene>
    <name evidence="1" type="ORF">SHERM_00050</name>
</gene>
<dbReference type="PANTHER" id="PTHR33710">
    <property type="entry name" value="BNAC02G09200D PROTEIN"/>
    <property type="match status" value="1"/>
</dbReference>
<dbReference type="SUPFAM" id="SSF56219">
    <property type="entry name" value="DNase I-like"/>
    <property type="match status" value="1"/>
</dbReference>
<feature type="non-terminal residue" evidence="1">
    <location>
        <position position="203"/>
    </location>
</feature>
<sequence>ESGCLLGVFVYASADVETRKLQWSTLIRHSLRWGRIRFVEGDFNDILSNQDKRGGRLRDHNSFRDFQNFVNTIGMGETRISGHRFTWANNRQGENFIEALLDRVFLSPDWLIRYPNAFVNHITMSSSDHNMLTLQSDNTSEVKRSRFVFDPRWMKSDGYKEQVEKAWNLPVRGPALLKMQERIRNIRQALIKWKNTQEHNSAK</sequence>
<accession>A0A9N7MN51</accession>
<dbReference type="AlphaFoldDB" id="A0A9N7MN51"/>
<organism evidence="1 2">
    <name type="scientific">Striga hermonthica</name>
    <name type="common">Purple witchweed</name>
    <name type="synonym">Buchnera hermonthica</name>
    <dbReference type="NCBI Taxonomy" id="68872"/>
    <lineage>
        <taxon>Eukaryota</taxon>
        <taxon>Viridiplantae</taxon>
        <taxon>Streptophyta</taxon>
        <taxon>Embryophyta</taxon>
        <taxon>Tracheophyta</taxon>
        <taxon>Spermatophyta</taxon>
        <taxon>Magnoliopsida</taxon>
        <taxon>eudicotyledons</taxon>
        <taxon>Gunneridae</taxon>
        <taxon>Pentapetalae</taxon>
        <taxon>asterids</taxon>
        <taxon>lamiids</taxon>
        <taxon>Lamiales</taxon>
        <taxon>Orobanchaceae</taxon>
        <taxon>Buchnereae</taxon>
        <taxon>Striga</taxon>
    </lineage>
</organism>
<evidence type="ECO:0000313" key="2">
    <source>
        <dbReference type="Proteomes" id="UP001153555"/>
    </source>
</evidence>
<dbReference type="PANTHER" id="PTHR33710:SF62">
    <property type="entry name" value="DUF4283 DOMAIN PROTEIN"/>
    <property type="match status" value="1"/>
</dbReference>
<feature type="non-terminal residue" evidence="1">
    <location>
        <position position="1"/>
    </location>
</feature>